<dbReference type="InterPro" id="IPR011330">
    <property type="entry name" value="Glyco_hydro/deAcase_b/a-brl"/>
</dbReference>
<evidence type="ECO:0000256" key="1">
    <source>
        <dbReference type="ARBA" id="ARBA00003236"/>
    </source>
</evidence>
<dbReference type="InterPro" id="IPR002509">
    <property type="entry name" value="NODB_dom"/>
</dbReference>
<reference evidence="10" key="2">
    <citation type="journal article" date="2023" name="MicrobiologyOpen">
        <title>Genomics of the tumorigenes clade of the family Rhizobiaceae and description of Rhizobium rhododendri sp. nov.</title>
        <authorList>
            <person name="Kuzmanovic N."/>
            <person name="diCenzo G.C."/>
            <person name="Bunk B."/>
            <person name="Sproeer C."/>
            <person name="Fruehling A."/>
            <person name="Neumann-Schaal M."/>
            <person name="Overmann J."/>
            <person name="Smalla K."/>
        </authorList>
    </citation>
    <scope>NUCLEOTIDE SEQUENCE [LARGE SCALE GENOMIC DNA]</scope>
    <source>
        <strain evidence="10">1078</strain>
    </source>
</reference>
<keyword evidence="7" id="KW-0732">Signal</keyword>
<keyword evidence="10" id="KW-1185">Reference proteome</keyword>
<dbReference type="GO" id="GO:0016020">
    <property type="term" value="C:membrane"/>
    <property type="evidence" value="ECO:0007669"/>
    <property type="project" value="TreeGrafter"/>
</dbReference>
<sequence>MFSRPVVAGLLASLMLAGCATKPTTEMSLKTSYAPGATVTAPLKAHDPVAMEPTAWGGYWHHLAGRTLTVSSLHDLKLADKEVILTFDDGPMPGKTEKILATLDQFGVKGAFMMVGEMAAAHPAIARKVLDDGNAIGSHTYRHPDLARMSFDMAIAEVVKGENAVSKAIGTDVNFFRFPYLADTKSLRSAIAQRDMIVMDVDIDSKDYFTVKPAVVLERTMEELHRRGRGIILMHDIHQRTAIMLPGLLNRLEKEGYKVVTLRYGRDAAPGNVIAMADLKMSR</sequence>
<dbReference type="RefSeq" id="WP_111220463.1">
    <property type="nucleotide sequence ID" value="NZ_CP117255.1"/>
</dbReference>
<dbReference type="CDD" id="cd10917">
    <property type="entry name" value="CE4_NodB_like_6s_7s"/>
    <property type="match status" value="1"/>
</dbReference>
<organism evidence="9 10">
    <name type="scientific">Rhizobium tumorigenes</name>
    <dbReference type="NCBI Taxonomy" id="2041385"/>
    <lineage>
        <taxon>Bacteria</taxon>
        <taxon>Pseudomonadati</taxon>
        <taxon>Pseudomonadota</taxon>
        <taxon>Alphaproteobacteria</taxon>
        <taxon>Hyphomicrobiales</taxon>
        <taxon>Rhizobiaceae</taxon>
        <taxon>Rhizobium/Agrobacterium group</taxon>
        <taxon>Rhizobium</taxon>
    </lineage>
</organism>
<feature type="domain" description="NodB homology" evidence="8">
    <location>
        <begin position="81"/>
        <end position="260"/>
    </location>
</feature>
<evidence type="ECO:0000256" key="4">
    <source>
        <dbReference type="ARBA" id="ARBA00022723"/>
    </source>
</evidence>
<dbReference type="Gene3D" id="3.20.20.370">
    <property type="entry name" value="Glycoside hydrolase/deacetylase"/>
    <property type="match status" value="1"/>
</dbReference>
<evidence type="ECO:0000256" key="3">
    <source>
        <dbReference type="ARBA" id="ARBA00020071"/>
    </source>
</evidence>
<dbReference type="GO" id="GO:0016810">
    <property type="term" value="F:hydrolase activity, acting on carbon-nitrogen (but not peptide) bonds"/>
    <property type="evidence" value="ECO:0007669"/>
    <property type="project" value="InterPro"/>
</dbReference>
<dbReference type="EMBL" id="CP117255">
    <property type="protein sequence ID" value="WFR96372.1"/>
    <property type="molecule type" value="Genomic_DNA"/>
</dbReference>
<reference evidence="9 10" key="1">
    <citation type="journal article" date="2018" name="Sci. Rep.">
        <title>Rhizobium tumorigenes sp. nov., a novel plant tumorigenic bacterium isolated from cane gall tumors on thornless blackberry.</title>
        <authorList>
            <person name="Kuzmanovi N."/>
            <person name="Smalla K."/>
            <person name="Gronow S."/>
            <person name="PuBawska J."/>
        </authorList>
    </citation>
    <scope>NUCLEOTIDE SEQUENCE [LARGE SCALE GENOMIC DNA]</scope>
    <source>
        <strain evidence="9 10">1078</strain>
    </source>
</reference>
<keyword evidence="5" id="KW-0378">Hydrolase</keyword>
<dbReference type="InterPro" id="IPR050248">
    <property type="entry name" value="Polysacc_deacetylase_ArnD"/>
</dbReference>
<proteinExistence type="inferred from homology"/>
<comment type="similarity">
    <text evidence="2">Belongs to the polysaccharide deacetylase family.</text>
</comment>
<evidence type="ECO:0000313" key="9">
    <source>
        <dbReference type="EMBL" id="WFR96372.1"/>
    </source>
</evidence>
<dbReference type="PANTHER" id="PTHR10587">
    <property type="entry name" value="GLYCOSYL TRANSFERASE-RELATED"/>
    <property type="match status" value="1"/>
</dbReference>
<dbReference type="GO" id="GO:0005975">
    <property type="term" value="P:carbohydrate metabolic process"/>
    <property type="evidence" value="ECO:0007669"/>
    <property type="project" value="InterPro"/>
</dbReference>
<gene>
    <name evidence="9" type="ORF">PR017_04355</name>
</gene>
<evidence type="ECO:0000313" key="10">
    <source>
        <dbReference type="Proteomes" id="UP000249499"/>
    </source>
</evidence>
<dbReference type="KEGG" id="rtu:PR017_04355"/>
<evidence type="ECO:0000256" key="2">
    <source>
        <dbReference type="ARBA" id="ARBA00010973"/>
    </source>
</evidence>
<protein>
    <recommendedName>
        <fullName evidence="3">Chitooligosaccharide deacetylase</fullName>
    </recommendedName>
    <alternativeName>
        <fullName evidence="6">Nodulation protein B</fullName>
    </alternativeName>
</protein>
<evidence type="ECO:0000256" key="7">
    <source>
        <dbReference type="SAM" id="SignalP"/>
    </source>
</evidence>
<dbReference type="GO" id="GO:0046872">
    <property type="term" value="F:metal ion binding"/>
    <property type="evidence" value="ECO:0007669"/>
    <property type="project" value="UniProtKB-KW"/>
</dbReference>
<dbReference type="AlphaFoldDB" id="A0AAF1KR64"/>
<dbReference type="PANTHER" id="PTHR10587:SF133">
    <property type="entry name" value="CHITIN DEACETYLASE 1-RELATED"/>
    <property type="match status" value="1"/>
</dbReference>
<comment type="function">
    <text evidence="1">Is involved in generating a small heat-stable compound (Nod), an acylated oligomer of N-acetylglucosamine, that stimulates mitosis in various plant protoplasts.</text>
</comment>
<evidence type="ECO:0000259" key="8">
    <source>
        <dbReference type="PROSITE" id="PS51677"/>
    </source>
</evidence>
<feature type="signal peptide" evidence="7">
    <location>
        <begin position="1"/>
        <end position="17"/>
    </location>
</feature>
<dbReference type="Proteomes" id="UP000249499">
    <property type="component" value="Chromosome"/>
</dbReference>
<dbReference type="SUPFAM" id="SSF88713">
    <property type="entry name" value="Glycoside hydrolase/deacetylase"/>
    <property type="match status" value="1"/>
</dbReference>
<accession>A0AAF1KR64</accession>
<evidence type="ECO:0000256" key="6">
    <source>
        <dbReference type="ARBA" id="ARBA00032976"/>
    </source>
</evidence>
<name>A0AAF1KR64_9HYPH</name>
<dbReference type="Pfam" id="PF01522">
    <property type="entry name" value="Polysacc_deac_1"/>
    <property type="match status" value="1"/>
</dbReference>
<dbReference type="PROSITE" id="PS51677">
    <property type="entry name" value="NODB"/>
    <property type="match status" value="1"/>
</dbReference>
<evidence type="ECO:0000256" key="5">
    <source>
        <dbReference type="ARBA" id="ARBA00022801"/>
    </source>
</evidence>
<keyword evidence="4" id="KW-0479">Metal-binding</keyword>
<feature type="chain" id="PRO_5042234123" description="Chitooligosaccharide deacetylase" evidence="7">
    <location>
        <begin position="18"/>
        <end position="283"/>
    </location>
</feature>
<dbReference type="PROSITE" id="PS51257">
    <property type="entry name" value="PROKAR_LIPOPROTEIN"/>
    <property type="match status" value="1"/>
</dbReference>